<dbReference type="AlphaFoldDB" id="A0A5A7NRM8"/>
<dbReference type="Proteomes" id="UP000325307">
    <property type="component" value="Unassembled WGS sequence"/>
</dbReference>
<dbReference type="Pfam" id="PF08002">
    <property type="entry name" value="DUF1697"/>
    <property type="match status" value="1"/>
</dbReference>
<dbReference type="EMBL" id="BKDJ01000007">
    <property type="protein sequence ID" value="GER23216.1"/>
    <property type="molecule type" value="Genomic_DNA"/>
</dbReference>
<comment type="caution">
    <text evidence="1">The sequence shown here is derived from an EMBL/GenBank/DDBJ whole genome shotgun (WGS) entry which is preliminary data.</text>
</comment>
<dbReference type="SUPFAM" id="SSF160379">
    <property type="entry name" value="SP0830-like"/>
    <property type="match status" value="1"/>
</dbReference>
<dbReference type="PANTHER" id="PTHR36439:SF1">
    <property type="entry name" value="DUF1697 DOMAIN-CONTAINING PROTEIN"/>
    <property type="match status" value="1"/>
</dbReference>
<accession>A0A5A7NRM8</accession>
<sequence>MVDMGELFAVFLRGINVGGVRIAMKDLQQALAAAGFAGVRTLLASGNVVLEADTGAGSVKERVESALRERFGYEAWVIVKTAPQVHAIVARYPFGSSPGLHAYAVLATEAETVTDLVGALEPSPTERWQAAGDVLYWEVPKGSSLDTNLAKRLAQAKYKPLTTTRNLNTLEKVAAALA</sequence>
<dbReference type="PIRSF" id="PIRSF008502">
    <property type="entry name" value="UCP008502"/>
    <property type="match status" value="1"/>
</dbReference>
<dbReference type="PANTHER" id="PTHR36439">
    <property type="entry name" value="BLL4334 PROTEIN"/>
    <property type="match status" value="1"/>
</dbReference>
<reference evidence="1 2" key="1">
    <citation type="submission" date="2019-09" db="EMBL/GenBank/DDBJ databases">
        <title>Arthrobacter zafarii sp. nov., a moderately thermotolerant and halotolerant actinobacterium isolated from Cholistan desert soil of Pakistan.</title>
        <authorList>
            <person name="Amin A."/>
            <person name="Ahmed I."/>
            <person name="Khalid N."/>
            <person name="Schumann P."/>
            <person name="Busse H.J."/>
            <person name="Khan I.U."/>
            <person name="Li S."/>
            <person name="Li W.J."/>
        </authorList>
    </citation>
    <scope>NUCLEOTIDE SEQUENCE [LARGE SCALE GENOMIC DNA]</scope>
    <source>
        <strain evidence="1 2">NCCP-1664</strain>
    </source>
</reference>
<dbReference type="InterPro" id="IPR012545">
    <property type="entry name" value="DUF1697"/>
</dbReference>
<gene>
    <name evidence="1" type="ORF">NCCP1664_17120</name>
</gene>
<proteinExistence type="predicted"/>
<organism evidence="1 2">
    <name type="scientific">Zafaria cholistanensis</name>
    <dbReference type="NCBI Taxonomy" id="1682741"/>
    <lineage>
        <taxon>Bacteria</taxon>
        <taxon>Bacillati</taxon>
        <taxon>Actinomycetota</taxon>
        <taxon>Actinomycetes</taxon>
        <taxon>Micrococcales</taxon>
        <taxon>Micrococcaceae</taxon>
        <taxon>Zafaria</taxon>
    </lineage>
</organism>
<evidence type="ECO:0000313" key="1">
    <source>
        <dbReference type="EMBL" id="GER23216.1"/>
    </source>
</evidence>
<evidence type="ECO:0000313" key="2">
    <source>
        <dbReference type="Proteomes" id="UP000325307"/>
    </source>
</evidence>
<dbReference type="Gene3D" id="3.30.70.1260">
    <property type="entry name" value="bacterial protein sp0830 like"/>
    <property type="match status" value="1"/>
</dbReference>
<name>A0A5A7NRM8_9MICC</name>
<protein>
    <submittedName>
        <fullName evidence="1">Pyridoxamine 5'-phosphate oxidase</fullName>
    </submittedName>
</protein>
<keyword evidence="2" id="KW-1185">Reference proteome</keyword>
<dbReference type="Gene3D" id="3.30.70.1280">
    <property type="entry name" value="SP0830-like domains"/>
    <property type="match status" value="1"/>
</dbReference>